<comment type="caution">
    <text evidence="1">The sequence shown here is derived from an EMBL/GenBank/DDBJ whole genome shotgun (WGS) entry which is preliminary data.</text>
</comment>
<accession>A0A9P4NEG5</accession>
<organism evidence="1 2">
    <name type="scientific">Tothia fuscella</name>
    <dbReference type="NCBI Taxonomy" id="1048955"/>
    <lineage>
        <taxon>Eukaryota</taxon>
        <taxon>Fungi</taxon>
        <taxon>Dikarya</taxon>
        <taxon>Ascomycota</taxon>
        <taxon>Pezizomycotina</taxon>
        <taxon>Dothideomycetes</taxon>
        <taxon>Pleosporomycetidae</taxon>
        <taxon>Venturiales</taxon>
        <taxon>Cylindrosympodiaceae</taxon>
        <taxon>Tothia</taxon>
    </lineage>
</organism>
<gene>
    <name evidence="1" type="ORF">EJ08DRAFT_97934</name>
</gene>
<reference evidence="1" key="1">
    <citation type="journal article" date="2020" name="Stud. Mycol.">
        <title>101 Dothideomycetes genomes: a test case for predicting lifestyles and emergence of pathogens.</title>
        <authorList>
            <person name="Haridas S."/>
            <person name="Albert R."/>
            <person name="Binder M."/>
            <person name="Bloem J."/>
            <person name="Labutti K."/>
            <person name="Salamov A."/>
            <person name="Andreopoulos B."/>
            <person name="Baker S."/>
            <person name="Barry K."/>
            <person name="Bills G."/>
            <person name="Bluhm B."/>
            <person name="Cannon C."/>
            <person name="Castanera R."/>
            <person name="Culley D."/>
            <person name="Daum C."/>
            <person name="Ezra D."/>
            <person name="Gonzalez J."/>
            <person name="Henrissat B."/>
            <person name="Kuo A."/>
            <person name="Liang C."/>
            <person name="Lipzen A."/>
            <person name="Lutzoni F."/>
            <person name="Magnuson J."/>
            <person name="Mondo S."/>
            <person name="Nolan M."/>
            <person name="Ohm R."/>
            <person name="Pangilinan J."/>
            <person name="Park H.-J."/>
            <person name="Ramirez L."/>
            <person name="Alfaro M."/>
            <person name="Sun H."/>
            <person name="Tritt A."/>
            <person name="Yoshinaga Y."/>
            <person name="Zwiers L.-H."/>
            <person name="Turgeon B."/>
            <person name="Goodwin S."/>
            <person name="Spatafora J."/>
            <person name="Crous P."/>
            <person name="Grigoriev I."/>
        </authorList>
    </citation>
    <scope>NUCLEOTIDE SEQUENCE</scope>
    <source>
        <strain evidence="1">CBS 130266</strain>
    </source>
</reference>
<sequence>MSFYTLFILYGCFGRGFLLKCRVTAIFFCNYGVIGFAISKAYDPIEELERARPKKSISAANSFWIQDRQRQTNRKNHAR</sequence>
<name>A0A9P4NEG5_9PEZI</name>
<keyword evidence="2" id="KW-1185">Reference proteome</keyword>
<protein>
    <submittedName>
        <fullName evidence="1">Uncharacterized protein</fullName>
    </submittedName>
</protein>
<dbReference type="Proteomes" id="UP000800235">
    <property type="component" value="Unassembled WGS sequence"/>
</dbReference>
<evidence type="ECO:0000313" key="2">
    <source>
        <dbReference type="Proteomes" id="UP000800235"/>
    </source>
</evidence>
<dbReference type="EMBL" id="MU007150">
    <property type="protein sequence ID" value="KAF2416892.1"/>
    <property type="molecule type" value="Genomic_DNA"/>
</dbReference>
<evidence type="ECO:0000313" key="1">
    <source>
        <dbReference type="EMBL" id="KAF2416892.1"/>
    </source>
</evidence>
<dbReference type="AlphaFoldDB" id="A0A9P4NEG5"/>
<proteinExistence type="predicted"/>